<protein>
    <submittedName>
        <fullName evidence="1">Uncharacterized protein with NRDE domain</fullName>
    </submittedName>
</protein>
<comment type="caution">
    <text evidence="1">The sequence shown here is derived from an EMBL/GenBank/DDBJ whole genome shotgun (WGS) entry which is preliminary data.</text>
</comment>
<reference evidence="2" key="1">
    <citation type="submission" date="2020-07" db="EMBL/GenBank/DDBJ databases">
        <authorList>
            <person name="Partida-Martinez L."/>
            <person name="Huntemann M."/>
            <person name="Clum A."/>
            <person name="Wang J."/>
            <person name="Palaniappan K."/>
            <person name="Ritter S."/>
            <person name="Chen I.-M."/>
            <person name="Stamatis D."/>
            <person name="Reddy T."/>
            <person name="O'Malley R."/>
            <person name="Daum C."/>
            <person name="Shapiro N."/>
            <person name="Ivanova N."/>
            <person name="Kyrpides N."/>
            <person name="Woyke T."/>
        </authorList>
    </citation>
    <scope>NUCLEOTIDE SEQUENCE [LARGE SCALE GENOMIC DNA]</scope>
    <source>
        <strain evidence="2">AT2.8</strain>
    </source>
</reference>
<dbReference type="Pfam" id="PF05742">
    <property type="entry name" value="TANGO2"/>
    <property type="match status" value="1"/>
</dbReference>
<dbReference type="PANTHER" id="PTHR17985">
    <property type="entry name" value="SER/THR-RICH PROTEIN T10 IN DGCR REGION"/>
    <property type="match status" value="1"/>
</dbReference>
<dbReference type="Gene3D" id="3.60.60.10">
    <property type="entry name" value="Penicillin V Acylase, Chain A"/>
    <property type="match status" value="1"/>
</dbReference>
<dbReference type="Proteomes" id="UP000548423">
    <property type="component" value="Unassembled WGS sequence"/>
</dbReference>
<evidence type="ECO:0000313" key="1">
    <source>
        <dbReference type="EMBL" id="NYE09084.1"/>
    </source>
</evidence>
<dbReference type="InterPro" id="IPR008551">
    <property type="entry name" value="TANGO2"/>
</dbReference>
<accession>A0A852TQC0</accession>
<gene>
    <name evidence="1" type="ORF">F4694_005941</name>
</gene>
<reference evidence="2" key="2">
    <citation type="submission" date="2020-08" db="EMBL/GenBank/DDBJ databases">
        <title>The Agave Microbiome: Exploring the role of microbial communities in plant adaptations to desert environments.</title>
        <authorList>
            <person name="Partida-Martinez L.P."/>
        </authorList>
    </citation>
    <scope>NUCLEOTIDE SEQUENCE [LARGE SCALE GENOMIC DNA]</scope>
    <source>
        <strain evidence="2">AT2.8</strain>
    </source>
</reference>
<sequence>MCLILFAYQVHPTYKLIVAANRDEFYQRPTAPAHFWEDAPDILAGRDLEKMGTWMGVTRSGQFAALTNYRDPNEVTEGKRSRGELVLDALKYNGDVLEYIKGLARNNALHPGYNLLAGDGDQLYYYSNVGQELKKLTPGIYGVSNHLLNTEWPKVQMGKAGLTEIINKKQTDLVEDLLTLLQKADQAPDKNLPKTGVSVELERMLSPMFIKSENYGTRSSTVLLLSEKEIQYVERVFSNNEIKDQQYTIKR</sequence>
<dbReference type="PANTHER" id="PTHR17985:SF8">
    <property type="entry name" value="TRANSPORT AND GOLGI ORGANIZATION PROTEIN 2 HOMOLOG"/>
    <property type="match status" value="1"/>
</dbReference>
<dbReference type="EMBL" id="JACCBX010000018">
    <property type="protein sequence ID" value="NYE09084.1"/>
    <property type="molecule type" value="Genomic_DNA"/>
</dbReference>
<evidence type="ECO:0000313" key="2">
    <source>
        <dbReference type="Proteomes" id="UP000548423"/>
    </source>
</evidence>
<organism evidence="1 2">
    <name type="scientific">Neobacillus niacini</name>
    <dbReference type="NCBI Taxonomy" id="86668"/>
    <lineage>
        <taxon>Bacteria</taxon>
        <taxon>Bacillati</taxon>
        <taxon>Bacillota</taxon>
        <taxon>Bacilli</taxon>
        <taxon>Bacillales</taxon>
        <taxon>Bacillaceae</taxon>
        <taxon>Neobacillus</taxon>
    </lineage>
</organism>
<proteinExistence type="predicted"/>
<dbReference type="AlphaFoldDB" id="A0A852TQC0"/>
<name>A0A852TQC0_9BACI</name>